<reference evidence="3" key="1">
    <citation type="submission" date="2019-03" db="EMBL/GenBank/DDBJ databases">
        <authorList>
            <person name="Mank J."/>
            <person name="Almeida P."/>
        </authorList>
    </citation>
    <scope>NUCLEOTIDE SEQUENCE</scope>
    <source>
        <strain evidence="3">78183</strain>
    </source>
</reference>
<feature type="compositionally biased region" description="Pro residues" evidence="1">
    <location>
        <begin position="1"/>
        <end position="33"/>
    </location>
</feature>
<name>A0A6N2KFE9_SALVM</name>
<sequence>MSPPPESNSPPLPPPLLPPKPPQPPFPLPPQSMPGPLARGDGRGVARDGADIEAASLVIWKFVYALVVHWAVLECGVNIMVVIAGAVVRAVRERWEQGSKNWCRRAPQHHC</sequence>
<accession>A0A6N2KFE9</accession>
<feature type="transmembrane region" description="Helical" evidence="2">
    <location>
        <begin position="67"/>
        <end position="91"/>
    </location>
</feature>
<keyword evidence="2" id="KW-0812">Transmembrane</keyword>
<organism evidence="3">
    <name type="scientific">Salix viminalis</name>
    <name type="common">Common osier</name>
    <name type="synonym">Basket willow</name>
    <dbReference type="NCBI Taxonomy" id="40686"/>
    <lineage>
        <taxon>Eukaryota</taxon>
        <taxon>Viridiplantae</taxon>
        <taxon>Streptophyta</taxon>
        <taxon>Embryophyta</taxon>
        <taxon>Tracheophyta</taxon>
        <taxon>Spermatophyta</taxon>
        <taxon>Magnoliopsida</taxon>
        <taxon>eudicotyledons</taxon>
        <taxon>Gunneridae</taxon>
        <taxon>Pentapetalae</taxon>
        <taxon>rosids</taxon>
        <taxon>fabids</taxon>
        <taxon>Malpighiales</taxon>
        <taxon>Salicaceae</taxon>
        <taxon>Saliceae</taxon>
        <taxon>Salix</taxon>
    </lineage>
</organism>
<evidence type="ECO:0000256" key="2">
    <source>
        <dbReference type="SAM" id="Phobius"/>
    </source>
</evidence>
<protein>
    <submittedName>
        <fullName evidence="3">Uncharacterized protein</fullName>
    </submittedName>
</protein>
<keyword evidence="2" id="KW-1133">Transmembrane helix</keyword>
<evidence type="ECO:0000256" key="1">
    <source>
        <dbReference type="SAM" id="MobiDB-lite"/>
    </source>
</evidence>
<dbReference type="EMBL" id="CAADRP010000336">
    <property type="protein sequence ID" value="VFU27153.1"/>
    <property type="molecule type" value="Genomic_DNA"/>
</dbReference>
<keyword evidence="2" id="KW-0472">Membrane</keyword>
<gene>
    <name evidence="3" type="ORF">SVIM_LOCUS79227</name>
</gene>
<dbReference type="AlphaFoldDB" id="A0A6N2KFE9"/>
<proteinExistence type="predicted"/>
<evidence type="ECO:0000313" key="3">
    <source>
        <dbReference type="EMBL" id="VFU27153.1"/>
    </source>
</evidence>
<feature type="region of interest" description="Disordered" evidence="1">
    <location>
        <begin position="1"/>
        <end position="45"/>
    </location>
</feature>